<dbReference type="PhylomeDB" id="A7S8C5"/>
<protein>
    <submittedName>
        <fullName evidence="2">Uncharacterized protein</fullName>
    </submittedName>
</protein>
<keyword evidence="1" id="KW-0732">Signal</keyword>
<gene>
    <name evidence="2" type="ORF">NEMVEDRAFT_v1g243536</name>
</gene>
<dbReference type="KEGG" id="nve:5511766"/>
<dbReference type="AlphaFoldDB" id="A7S8C5"/>
<reference evidence="2 3" key="1">
    <citation type="journal article" date="2007" name="Science">
        <title>Sea anemone genome reveals ancestral eumetazoan gene repertoire and genomic organization.</title>
        <authorList>
            <person name="Putnam N.H."/>
            <person name="Srivastava M."/>
            <person name="Hellsten U."/>
            <person name="Dirks B."/>
            <person name="Chapman J."/>
            <person name="Salamov A."/>
            <person name="Terry A."/>
            <person name="Shapiro H."/>
            <person name="Lindquist E."/>
            <person name="Kapitonov V.V."/>
            <person name="Jurka J."/>
            <person name="Genikhovich G."/>
            <person name="Grigoriev I.V."/>
            <person name="Lucas S.M."/>
            <person name="Steele R.E."/>
            <person name="Finnerty J.R."/>
            <person name="Technau U."/>
            <person name="Martindale M.Q."/>
            <person name="Rokhsar D.S."/>
        </authorList>
    </citation>
    <scope>NUCLEOTIDE SEQUENCE [LARGE SCALE GENOMIC DNA]</scope>
    <source>
        <strain evidence="3">CH2 X CH6</strain>
    </source>
</reference>
<dbReference type="HOGENOM" id="CLU_834756_0_0_1"/>
<dbReference type="OrthoDB" id="9970989at2759"/>
<dbReference type="Pfam" id="PF11175">
    <property type="entry name" value="DUF2961"/>
    <property type="match status" value="1"/>
</dbReference>
<proteinExistence type="predicted"/>
<evidence type="ECO:0000313" key="3">
    <source>
        <dbReference type="Proteomes" id="UP000001593"/>
    </source>
</evidence>
<dbReference type="eggNOG" id="ENOG502S3B6">
    <property type="taxonomic scope" value="Eukaryota"/>
</dbReference>
<evidence type="ECO:0000313" key="2">
    <source>
        <dbReference type="EMBL" id="EDO40043.1"/>
    </source>
</evidence>
<feature type="chain" id="PRO_5002714862" evidence="1">
    <location>
        <begin position="17"/>
        <end position="359"/>
    </location>
</feature>
<feature type="signal peptide" evidence="1">
    <location>
        <begin position="1"/>
        <end position="16"/>
    </location>
</feature>
<dbReference type="InParanoid" id="A7S8C5"/>
<dbReference type="OMA" id="HSIRITF"/>
<organism evidence="2 3">
    <name type="scientific">Nematostella vectensis</name>
    <name type="common">Starlet sea anemone</name>
    <dbReference type="NCBI Taxonomy" id="45351"/>
    <lineage>
        <taxon>Eukaryota</taxon>
        <taxon>Metazoa</taxon>
        <taxon>Cnidaria</taxon>
        <taxon>Anthozoa</taxon>
        <taxon>Hexacorallia</taxon>
        <taxon>Actiniaria</taxon>
        <taxon>Edwardsiidae</taxon>
        <taxon>Nematostella</taxon>
    </lineage>
</organism>
<dbReference type="InterPro" id="IPR021345">
    <property type="entry name" value="DUF2961"/>
</dbReference>
<dbReference type="Proteomes" id="UP000001593">
    <property type="component" value="Unassembled WGS sequence"/>
</dbReference>
<keyword evidence="3" id="KW-1185">Reference proteome</keyword>
<sequence>MLLCFFVLALFQGTFSLIHVQPNMKTFSYAIKDGQMAPGKEKTLYEHSTGQPGVITEQWFTGQDVMNENATVRYYFDGEVKPSLEFKLFVAHGVGFSEKTEMKNLPWATKRLGHTANGGIYNTIPIPFGKSFRVTAENNNTGNGYYWFIIRGVENYPVVLGDLVLPPNARLRLYKNEGVTLKPFEFLPLAEIEGSAGAVFMVTLVGNSSNLAFLEGCLRAFIDDPQRITWLSSGTEDFFLSAYYFNAGLFQSDDSGVTYVNDTGFVSAYKFFEKDPLLFTKSFELWWRCSDNDVRYDPLGCPQGWPERYSDVKYKSNSSMFNDKEIHKKVLEGYENGKYRVGISAKPTTVTTYTWIYEW</sequence>
<accession>A7S8C5</accession>
<name>A7S8C5_NEMVE</name>
<dbReference type="EMBL" id="DS469597">
    <property type="protein sequence ID" value="EDO40043.1"/>
    <property type="molecule type" value="Genomic_DNA"/>
</dbReference>
<dbReference type="Gene3D" id="2.60.120.1390">
    <property type="match status" value="2"/>
</dbReference>
<evidence type="ECO:0000256" key="1">
    <source>
        <dbReference type="SAM" id="SignalP"/>
    </source>
</evidence>